<keyword evidence="3" id="KW-1185">Reference proteome</keyword>
<evidence type="ECO:0000313" key="2">
    <source>
        <dbReference type="EMBL" id="MBB4124154.1"/>
    </source>
</evidence>
<dbReference type="AlphaFoldDB" id="A0A7W6KMP8"/>
<reference evidence="2 3" key="1">
    <citation type="submission" date="2020-08" db="EMBL/GenBank/DDBJ databases">
        <title>Genomic Encyclopedia of Type Strains, Phase IV (KMG-IV): sequencing the most valuable type-strain genomes for metagenomic binning, comparative biology and taxonomic classification.</title>
        <authorList>
            <person name="Goeker M."/>
        </authorList>
    </citation>
    <scope>NUCLEOTIDE SEQUENCE [LARGE SCALE GENOMIC DNA]</scope>
    <source>
        <strain evidence="2 3">DSM 28101</strain>
    </source>
</reference>
<proteinExistence type="predicted"/>
<protein>
    <submittedName>
        <fullName evidence="2">Uncharacterized protein</fullName>
    </submittedName>
</protein>
<comment type="caution">
    <text evidence="2">The sequence shown here is derived from an EMBL/GenBank/DDBJ whole genome shotgun (WGS) entry which is preliminary data.</text>
</comment>
<keyword evidence="1" id="KW-0812">Transmembrane</keyword>
<evidence type="ECO:0000313" key="3">
    <source>
        <dbReference type="Proteomes" id="UP000530571"/>
    </source>
</evidence>
<sequence length="146" mass="15510">MALPVHRLPGILAINAMTGKSAVPSMVMFLSLGVGSSVPAIVIRAGKFQHAVNQKTERAAPGNLCSSDGENQHKNELSIGGSLQRRNIARLIAPAPNNAGSFPVTHCFTSLKVPLVRGGRIFPAEGQEMSAPRLRTFIICDQKSPD</sequence>
<dbReference type="Proteomes" id="UP000530571">
    <property type="component" value="Unassembled WGS sequence"/>
</dbReference>
<evidence type="ECO:0000256" key="1">
    <source>
        <dbReference type="SAM" id="Phobius"/>
    </source>
</evidence>
<accession>A0A7W6KMP8</accession>
<keyword evidence="1" id="KW-1133">Transmembrane helix</keyword>
<keyword evidence="1" id="KW-0472">Membrane</keyword>
<dbReference type="RefSeq" id="WP_183490536.1">
    <property type="nucleotide sequence ID" value="NZ_JACIDZ010000017.1"/>
</dbReference>
<name>A0A7W6KMP8_9HYPH</name>
<dbReference type="EMBL" id="JACIDZ010000017">
    <property type="protein sequence ID" value="MBB4124154.1"/>
    <property type="molecule type" value="Genomic_DNA"/>
</dbReference>
<gene>
    <name evidence="2" type="ORF">GGR30_004107</name>
</gene>
<organism evidence="2 3">
    <name type="scientific">Martelella radicis</name>
    <dbReference type="NCBI Taxonomy" id="1397476"/>
    <lineage>
        <taxon>Bacteria</taxon>
        <taxon>Pseudomonadati</taxon>
        <taxon>Pseudomonadota</taxon>
        <taxon>Alphaproteobacteria</taxon>
        <taxon>Hyphomicrobiales</taxon>
        <taxon>Aurantimonadaceae</taxon>
        <taxon>Martelella</taxon>
    </lineage>
</organism>
<feature type="transmembrane region" description="Helical" evidence="1">
    <location>
        <begin position="26"/>
        <end position="45"/>
    </location>
</feature>